<dbReference type="EMBL" id="AJ279814">
    <property type="protein sequence ID" value="CAC19143.1"/>
    <property type="molecule type" value="Genomic_DNA"/>
</dbReference>
<accession>Q9DSU2</accession>
<dbReference type="Proteomes" id="UP000203898">
    <property type="component" value="Segment"/>
</dbReference>
<feature type="transmembrane region" description="Helical" evidence="1">
    <location>
        <begin position="6"/>
        <end position="21"/>
    </location>
</feature>
<keyword evidence="1" id="KW-1133">Transmembrane helix</keyword>
<reference evidence="3 4" key="3">
    <citation type="journal article" date="2009" name="PLoS ONE">
        <title>Symbiotic virus at the evolutionary intersection of three types of large DNA viruses; iridoviruses, ascoviruses, and ichnoviruses.</title>
        <authorList>
            <person name="Bigot Y."/>
            <person name="Renault S."/>
            <person name="Nicolas J."/>
            <person name="Moundras C."/>
            <person name="Demattei M.V."/>
            <person name="Samain S."/>
            <person name="Bideshi D.K."/>
            <person name="Federici B.A."/>
        </authorList>
    </citation>
    <scope>NUCLEOTIDE SEQUENCE [LARGE SCALE GENOMIC DNA]</scope>
</reference>
<evidence type="ECO:0000313" key="3">
    <source>
        <dbReference type="EMBL" id="CCA61385.1"/>
    </source>
</evidence>
<dbReference type="EMBL" id="CU469068">
    <property type="protein sequence ID" value="CCA61385.1"/>
    <property type="molecule type" value="Genomic_DNA"/>
</dbReference>
<name>Q9DSU2_9VIRU</name>
<keyword evidence="1" id="KW-0472">Membrane</keyword>
<sequence>MFHIKTVMIVLCVVIVYLWLRRRYQGQSGTWDSEQEIQEYAILNSEERPPKTKTKPTAVWSAVHGNEGNDSAGEKTCRRHLEKRLGVSFRKERPDFLRNPVTDSNLELDCFNRDLKLALEYNGKQHYEWVPKFHKTKTEFHAQKYRDEIKRRLCFENGIDLIEVPYTVSQKDIGLYIDNALEQLKRIKLI</sequence>
<dbReference type="Gene3D" id="3.40.960.10">
    <property type="entry name" value="VSR Endonuclease"/>
    <property type="match status" value="1"/>
</dbReference>
<protein>
    <submittedName>
        <fullName evidence="3">Complete DpAV4 genome</fullName>
    </submittedName>
    <submittedName>
        <fullName evidence="2">Iridoviral protein homologue</fullName>
    </submittedName>
</protein>
<evidence type="ECO:0000313" key="4">
    <source>
        <dbReference type="Proteomes" id="UP000203898"/>
    </source>
</evidence>
<dbReference type="OrthoDB" id="14596at10239"/>
<evidence type="ECO:0000256" key="1">
    <source>
        <dbReference type="SAM" id="Phobius"/>
    </source>
</evidence>
<keyword evidence="1" id="KW-0812">Transmembrane</keyword>
<proteinExistence type="predicted"/>
<organism evidence="2">
    <name type="scientific">Diadromus pulchellus ascovirus 4a</name>
    <dbReference type="NCBI Taxonomy" id="158683"/>
    <lineage>
        <taxon>Viruses</taxon>
        <taxon>Varidnaviria</taxon>
        <taxon>Bamfordvirae</taxon>
        <taxon>Nucleocytoviricota</taxon>
        <taxon>Megaviricetes</taxon>
        <taxon>Pimascovirales</taxon>
        <taxon>Pimascovirales incertae sedis</taxon>
        <taxon>Ascoviridae</taxon>
        <taxon>Toursvirus</taxon>
        <taxon>Toursvirus dptv1a</taxon>
    </lineage>
</organism>
<evidence type="ECO:0000313" key="2">
    <source>
        <dbReference type="EMBL" id="CAC19143.1"/>
    </source>
</evidence>
<dbReference type="KEGG" id="vg:26683573"/>
<dbReference type="GeneID" id="26683573"/>
<dbReference type="RefSeq" id="YP_009640016.1">
    <property type="nucleotide sequence ID" value="NC_011335.1"/>
</dbReference>
<reference evidence="3" key="2">
    <citation type="submission" date="2007-10" db="EMBL/GenBank/DDBJ databases">
        <authorList>
            <person name="Genoscope"/>
        </authorList>
    </citation>
    <scope>NUCLEOTIDE SEQUENCE</scope>
</reference>
<keyword evidence="4" id="KW-1185">Reference proteome</keyword>
<reference evidence="2" key="1">
    <citation type="journal article" date="2000" name="J. Gen. Virol.">
        <title>Phylogenetic position of the Diadromus pulchellus ascovirus DNA polymerase among viruses with large double-stranded DNA genomes.</title>
        <authorList>
            <person name="Stasiak K."/>
            <person name="Demattei M.V."/>
            <person name="Federici B.A."/>
            <person name="Bigot Y."/>
        </authorList>
    </citation>
    <scope>NUCLEOTIDE SEQUENCE</scope>
</reference>